<dbReference type="CDD" id="cd11029">
    <property type="entry name" value="CYP107-like"/>
    <property type="match status" value="1"/>
</dbReference>
<dbReference type="InterPro" id="IPR036396">
    <property type="entry name" value="Cyt_P450_sf"/>
</dbReference>
<dbReference type="SUPFAM" id="SSF48264">
    <property type="entry name" value="Cytochrome P450"/>
    <property type="match status" value="1"/>
</dbReference>
<comment type="caution">
    <text evidence="3">The sequence shown here is derived from an EMBL/GenBank/DDBJ whole genome shotgun (WGS) entry which is preliminary data.</text>
</comment>
<sequence>MSALDGRPPEEALRLDDSLSQRPHELYRSLHASGAGVQRVIMPPGAGPWSGLPVWLVTGYREARAALADSRLSNDLQRTARFFGGGGGAGTSRGAFSVALSRNLLHADPPDHTRLRKLVNKAFTSRAVQRLEPRIEQITTDLLDRLDGVEETDLLVSYASPLPIIVICELLGIPATDEDAIRAWTKNLVSGASPAEMATASEEIGAYLTDLVARKRANPGDDLLSELIRANENGDQLADAELVPITFVLLIAGHETTINLIGNGVYALLRDRPQLELLRADSSLLPRAVDELLRHESPSSHGTFRTTTAELPLGDVVIPADELVLVSLIAANRDPAQFDRPHELDWSRSQTSNLAFGHGIHHCVGAPLARMEGRIALGRLLERFPDISLAVDEDELAWTRSTLIHGLRSLPVRLTGKVEQ</sequence>
<evidence type="ECO:0000256" key="1">
    <source>
        <dbReference type="ARBA" id="ARBA00010617"/>
    </source>
</evidence>
<dbReference type="RefSeq" id="WP_229907517.1">
    <property type="nucleotide sequence ID" value="NZ_BNAY01000001.1"/>
</dbReference>
<dbReference type="InterPro" id="IPR002397">
    <property type="entry name" value="Cyt_P450_B"/>
</dbReference>
<name>A0ABQ3L4W6_9PSEU</name>
<dbReference type="PROSITE" id="PS00086">
    <property type="entry name" value="CYTOCHROME_P450"/>
    <property type="match status" value="1"/>
</dbReference>
<proteinExistence type="inferred from homology"/>
<dbReference type="Pfam" id="PF00067">
    <property type="entry name" value="p450"/>
    <property type="match status" value="1"/>
</dbReference>
<comment type="similarity">
    <text evidence="1 2">Belongs to the cytochrome P450 family.</text>
</comment>
<dbReference type="PANTHER" id="PTHR46696">
    <property type="entry name" value="P450, PUTATIVE (EUROFUNG)-RELATED"/>
    <property type="match status" value="1"/>
</dbReference>
<dbReference type="Gene3D" id="1.10.630.10">
    <property type="entry name" value="Cytochrome P450"/>
    <property type="match status" value="1"/>
</dbReference>
<dbReference type="EMBL" id="BNAY01000001">
    <property type="protein sequence ID" value="GHH00831.1"/>
    <property type="molecule type" value="Genomic_DNA"/>
</dbReference>
<keyword evidence="2" id="KW-0479">Metal-binding</keyword>
<organism evidence="3 4">
    <name type="scientific">Amycolatopsis oliviviridis</name>
    <dbReference type="NCBI Taxonomy" id="1471590"/>
    <lineage>
        <taxon>Bacteria</taxon>
        <taxon>Bacillati</taxon>
        <taxon>Actinomycetota</taxon>
        <taxon>Actinomycetes</taxon>
        <taxon>Pseudonocardiales</taxon>
        <taxon>Pseudonocardiaceae</taxon>
        <taxon>Amycolatopsis</taxon>
    </lineage>
</organism>
<evidence type="ECO:0000256" key="2">
    <source>
        <dbReference type="RuleBase" id="RU000461"/>
    </source>
</evidence>
<keyword evidence="2" id="KW-0349">Heme</keyword>
<protein>
    <submittedName>
        <fullName evidence="3">Cytochrome P450</fullName>
    </submittedName>
</protein>
<keyword evidence="4" id="KW-1185">Reference proteome</keyword>
<evidence type="ECO:0000313" key="3">
    <source>
        <dbReference type="EMBL" id="GHH00831.1"/>
    </source>
</evidence>
<keyword evidence="2" id="KW-0408">Iron</keyword>
<accession>A0ABQ3L4W6</accession>
<gene>
    <name evidence="3" type="ORF">GCM10017790_00320</name>
</gene>
<dbReference type="PRINTS" id="PR00359">
    <property type="entry name" value="BP450"/>
</dbReference>
<evidence type="ECO:0000313" key="4">
    <source>
        <dbReference type="Proteomes" id="UP000635387"/>
    </source>
</evidence>
<keyword evidence="2" id="KW-0503">Monooxygenase</keyword>
<keyword evidence="2" id="KW-0560">Oxidoreductase</keyword>
<dbReference type="PANTHER" id="PTHR46696:SF1">
    <property type="entry name" value="CYTOCHROME P450 YJIB-RELATED"/>
    <property type="match status" value="1"/>
</dbReference>
<dbReference type="InterPro" id="IPR017972">
    <property type="entry name" value="Cyt_P450_CS"/>
</dbReference>
<dbReference type="Proteomes" id="UP000635387">
    <property type="component" value="Unassembled WGS sequence"/>
</dbReference>
<reference evidence="4" key="1">
    <citation type="journal article" date="2019" name="Int. J. Syst. Evol. Microbiol.">
        <title>The Global Catalogue of Microorganisms (GCM) 10K type strain sequencing project: providing services to taxonomists for standard genome sequencing and annotation.</title>
        <authorList>
            <consortium name="The Broad Institute Genomics Platform"/>
            <consortium name="The Broad Institute Genome Sequencing Center for Infectious Disease"/>
            <person name="Wu L."/>
            <person name="Ma J."/>
        </authorList>
    </citation>
    <scope>NUCLEOTIDE SEQUENCE [LARGE SCALE GENOMIC DNA]</scope>
    <source>
        <strain evidence="4">CGMCC 4.7683</strain>
    </source>
</reference>
<dbReference type="InterPro" id="IPR001128">
    <property type="entry name" value="Cyt_P450"/>
</dbReference>